<accession>A0A1I1SU42</accession>
<reference evidence="1 2" key="1">
    <citation type="submission" date="2016-10" db="EMBL/GenBank/DDBJ databases">
        <authorList>
            <person name="de Groot N.N."/>
        </authorList>
    </citation>
    <scope>NUCLEOTIDE SEQUENCE [LARGE SCALE GENOMIC DNA]</scope>
    <source>
        <strain evidence="1 2">DSM 26130</strain>
    </source>
</reference>
<keyword evidence="2" id="KW-1185">Reference proteome</keyword>
<organism evidence="1 2">
    <name type="scientific">Spirosoma endophyticum</name>
    <dbReference type="NCBI Taxonomy" id="662367"/>
    <lineage>
        <taxon>Bacteria</taxon>
        <taxon>Pseudomonadati</taxon>
        <taxon>Bacteroidota</taxon>
        <taxon>Cytophagia</taxon>
        <taxon>Cytophagales</taxon>
        <taxon>Cytophagaceae</taxon>
        <taxon>Spirosoma</taxon>
    </lineage>
</organism>
<proteinExistence type="predicted"/>
<dbReference type="AlphaFoldDB" id="A0A1I1SU42"/>
<dbReference type="OrthoDB" id="948275at2"/>
<evidence type="ECO:0000313" key="2">
    <source>
        <dbReference type="Proteomes" id="UP000198598"/>
    </source>
</evidence>
<protein>
    <submittedName>
        <fullName evidence="1">Uncharacterized protein</fullName>
    </submittedName>
</protein>
<dbReference type="RefSeq" id="WP_093827550.1">
    <property type="nucleotide sequence ID" value="NZ_FOLQ01000005.1"/>
</dbReference>
<evidence type="ECO:0000313" key="1">
    <source>
        <dbReference type="EMBL" id="SFD47423.1"/>
    </source>
</evidence>
<dbReference type="STRING" id="662367.SAMN05216167_105154"/>
<gene>
    <name evidence="1" type="ORF">SAMN05216167_105154</name>
</gene>
<name>A0A1I1SU42_9BACT</name>
<dbReference type="Proteomes" id="UP000198598">
    <property type="component" value="Unassembled WGS sequence"/>
</dbReference>
<sequence>MQLPILFEPEDLVFPQESTNVGGLRTLRICPARHVSLIAPERFALPQHLGYSDFTVSSQHLIFSAGAILTNVDVIPDYCSFSDDMETSGHGELFKPTIQLILPKVRPDVVVWVQKYRAVRWLAFLEDRNGYCRLAGTPEQPLELGVKSGQELGKGRNQTVLTFSGLAQQPAYFLTGITDADLMYEGPFDPAFGFAFDA</sequence>
<dbReference type="EMBL" id="FOLQ01000005">
    <property type="protein sequence ID" value="SFD47423.1"/>
    <property type="molecule type" value="Genomic_DNA"/>
</dbReference>